<keyword evidence="1" id="KW-0805">Transcription regulation</keyword>
<keyword evidence="5" id="KW-0150">Chloroplast</keyword>
<dbReference type="SUPFAM" id="SSF51206">
    <property type="entry name" value="cAMP-binding domain-like"/>
    <property type="match status" value="1"/>
</dbReference>
<sequence length="213" mass="25698">MKWINFLIGQNIPYYIYKLHKEDTIIVNYYVSQINKIILIIDGSIYCVKVFPNKELLPIALLKKNNLFRIEQSKTKQQFYYQLKALKKTYIITFNLNDIYKKTSNSFLIDILYSYDDTLKQYEIMNEIMSQKYIKNRIFQIILLLCLQFGKVNQNKIYLTFKISYRELAILSGTNKTTVSRILKKMNRDKLIEYYKKNKIYICNIFKITLKNY</sequence>
<evidence type="ECO:0000256" key="3">
    <source>
        <dbReference type="ARBA" id="ARBA00023163"/>
    </source>
</evidence>
<keyword evidence="5" id="KW-0934">Plastid</keyword>
<dbReference type="EMBL" id="MF101449">
    <property type="protein sequence ID" value="ARW67965.1"/>
    <property type="molecule type" value="Genomic_DNA"/>
</dbReference>
<dbReference type="GO" id="GO:0006355">
    <property type="term" value="P:regulation of DNA-templated transcription"/>
    <property type="evidence" value="ECO:0007669"/>
    <property type="project" value="InterPro"/>
</dbReference>
<dbReference type="Gene3D" id="2.60.120.10">
    <property type="entry name" value="Jelly Rolls"/>
    <property type="match status" value="1"/>
</dbReference>
<dbReference type="GeneID" id="33361361"/>
<keyword evidence="3" id="KW-0804">Transcription</keyword>
<dbReference type="GO" id="GO:0003677">
    <property type="term" value="F:DNA binding"/>
    <property type="evidence" value="ECO:0007669"/>
    <property type="project" value="UniProtKB-KW"/>
</dbReference>
<dbReference type="RefSeq" id="YP_009398779.1">
    <property type="nucleotide sequence ID" value="NC_035293.1"/>
</dbReference>
<dbReference type="Pfam" id="PF13545">
    <property type="entry name" value="HTH_Crp_2"/>
    <property type="match status" value="1"/>
</dbReference>
<reference evidence="5" key="1">
    <citation type="journal article" date="2017" name="J. Phycol.">
        <title>Analysis of chloroplast genomes and a supermatrix inform reclassification of the Rhodomelaceae (Rhodophyta).</title>
        <authorList>
            <person name="Diaz-Tapia P."/>
            <person name="Maggs C.A."/>
            <person name="West J.A."/>
            <person name="Verbruggen H."/>
        </authorList>
    </citation>
    <scope>NUCLEOTIDE SEQUENCE</scope>
    <source>
        <strain evidence="5">PD1540</strain>
    </source>
</reference>
<dbReference type="InterPro" id="IPR018490">
    <property type="entry name" value="cNMP-bd_dom_sf"/>
</dbReference>
<dbReference type="SUPFAM" id="SSF46785">
    <property type="entry name" value="Winged helix' DNA-binding domain"/>
    <property type="match status" value="1"/>
</dbReference>
<dbReference type="AlphaFoldDB" id="A0A1Z1MQA2"/>
<dbReference type="InterPro" id="IPR012318">
    <property type="entry name" value="HTH_CRP"/>
</dbReference>
<evidence type="ECO:0000313" key="5">
    <source>
        <dbReference type="EMBL" id="ARW67965.1"/>
    </source>
</evidence>
<dbReference type="InterPro" id="IPR036390">
    <property type="entry name" value="WH_DNA-bd_sf"/>
</dbReference>
<organism evidence="5">
    <name type="scientific">Kuetzingia canaliculata</name>
    <name type="common">Red alga</name>
    <name type="synonym">Rytiphlaea canaliculata</name>
    <dbReference type="NCBI Taxonomy" id="228262"/>
    <lineage>
        <taxon>Eukaryota</taxon>
        <taxon>Rhodophyta</taxon>
        <taxon>Florideophyceae</taxon>
        <taxon>Rhodymeniophycidae</taxon>
        <taxon>Ceramiales</taxon>
        <taxon>Rhodomelaceae</taxon>
        <taxon>Amansieae</taxon>
        <taxon>Kuetzingia</taxon>
    </lineage>
</organism>
<gene>
    <name evidence="5" type="primary">ntcA</name>
</gene>
<protein>
    <submittedName>
        <fullName evidence="5">Global nitrogen transcriptional regulator</fullName>
    </submittedName>
</protein>
<feature type="domain" description="HTH crp-type" evidence="4">
    <location>
        <begin position="132"/>
        <end position="206"/>
    </location>
</feature>
<keyword evidence="2" id="KW-0238">DNA-binding</keyword>
<name>A0A1Z1MQA2_KUECA</name>
<evidence type="ECO:0000256" key="2">
    <source>
        <dbReference type="ARBA" id="ARBA00023125"/>
    </source>
</evidence>
<accession>A0A1Z1MQA2</accession>
<dbReference type="PROSITE" id="PS51063">
    <property type="entry name" value="HTH_CRP_2"/>
    <property type="match status" value="1"/>
</dbReference>
<dbReference type="InterPro" id="IPR014710">
    <property type="entry name" value="RmlC-like_jellyroll"/>
</dbReference>
<geneLocation type="chloroplast" evidence="5"/>
<evidence type="ECO:0000259" key="4">
    <source>
        <dbReference type="PROSITE" id="PS51063"/>
    </source>
</evidence>
<proteinExistence type="predicted"/>
<evidence type="ECO:0000256" key="1">
    <source>
        <dbReference type="ARBA" id="ARBA00023015"/>
    </source>
</evidence>